<gene>
    <name evidence="1" type="ORF">TeGR_g3154</name>
</gene>
<accession>A0ABQ6MTZ1</accession>
<sequence>MDLALYLYHSPLHADFALLPSPPPSNSTHPSSYSLHYQEPVAYTYSAPPSDRDDIIPLNAFWSESRDDYQTTTRDLDSLNSHGGNYVAVPELFGGYLLPSPETNHDVRLAPISLTYSDSLSSSITAPWTGSDVNSLFGDDLFRADSSTLGWAKMGDCPRCNVALSETFPSAGGADCPEVCADGTSSANAIYHVGKSDEMSGSEGGQNFLASMKVAGDVIKSFDSSVDPESGGSVHVSFEYLCCQSASELAGMRSVLAGLEWEPQEISFDRVETRIDNPPEDGGVPTHYSICVFLDEESQRAMLEWVGAVEDSMRSAGYPVNVPRSSQEPFHSTLAVVDGGTFPAEEAMARVNELVPPGSWTGEGVKLTLTKPDW</sequence>
<protein>
    <submittedName>
        <fullName evidence="1">Uncharacterized protein</fullName>
    </submittedName>
</protein>
<dbReference type="Proteomes" id="UP001165060">
    <property type="component" value="Unassembled WGS sequence"/>
</dbReference>
<reference evidence="1 2" key="1">
    <citation type="journal article" date="2023" name="Commun. Biol.">
        <title>Genome analysis of Parmales, the sister group of diatoms, reveals the evolutionary specialization of diatoms from phago-mixotrophs to photoautotrophs.</title>
        <authorList>
            <person name="Ban H."/>
            <person name="Sato S."/>
            <person name="Yoshikawa S."/>
            <person name="Yamada K."/>
            <person name="Nakamura Y."/>
            <person name="Ichinomiya M."/>
            <person name="Sato N."/>
            <person name="Blanc-Mathieu R."/>
            <person name="Endo H."/>
            <person name="Kuwata A."/>
            <person name="Ogata H."/>
        </authorList>
    </citation>
    <scope>NUCLEOTIDE SEQUENCE [LARGE SCALE GENOMIC DNA]</scope>
</reference>
<proteinExistence type="predicted"/>
<evidence type="ECO:0000313" key="1">
    <source>
        <dbReference type="EMBL" id="GMI32537.1"/>
    </source>
</evidence>
<comment type="caution">
    <text evidence="1">The sequence shown here is derived from an EMBL/GenBank/DDBJ whole genome shotgun (WGS) entry which is preliminary data.</text>
</comment>
<name>A0ABQ6MTZ1_9STRA</name>
<organism evidence="1 2">
    <name type="scientific">Tetraparma gracilis</name>
    <dbReference type="NCBI Taxonomy" id="2962635"/>
    <lineage>
        <taxon>Eukaryota</taxon>
        <taxon>Sar</taxon>
        <taxon>Stramenopiles</taxon>
        <taxon>Ochrophyta</taxon>
        <taxon>Bolidophyceae</taxon>
        <taxon>Parmales</taxon>
        <taxon>Triparmaceae</taxon>
        <taxon>Tetraparma</taxon>
    </lineage>
</organism>
<dbReference type="EMBL" id="BRYB01004520">
    <property type="protein sequence ID" value="GMI32537.1"/>
    <property type="molecule type" value="Genomic_DNA"/>
</dbReference>
<keyword evidence="2" id="KW-1185">Reference proteome</keyword>
<evidence type="ECO:0000313" key="2">
    <source>
        <dbReference type="Proteomes" id="UP001165060"/>
    </source>
</evidence>